<proteinExistence type="predicted"/>
<evidence type="ECO:0000313" key="1">
    <source>
        <dbReference type="EMBL" id="MBB5235995.1"/>
    </source>
</evidence>
<keyword evidence="2" id="KW-1185">Reference proteome</keyword>
<sequence length="47" mass="5493">MRVVWFFVGALSAVAKAAVWIMDTTERNNRELQGFMPRYDRDGNDEE</sequence>
<reference evidence="1 2" key="1">
    <citation type="submission" date="2020-08" db="EMBL/GenBank/DDBJ databases">
        <title>Genomic Encyclopedia of Type Strains, Phase IV (KMG-IV): sequencing the most valuable type-strain genomes for metagenomic binning, comparative biology and taxonomic classification.</title>
        <authorList>
            <person name="Goeker M."/>
        </authorList>
    </citation>
    <scope>NUCLEOTIDE SEQUENCE [LARGE SCALE GENOMIC DNA]</scope>
    <source>
        <strain evidence="1 2">DSM 101791</strain>
    </source>
</reference>
<gene>
    <name evidence="1" type="ORF">HNQ09_003459</name>
</gene>
<dbReference type="Proteomes" id="UP000525389">
    <property type="component" value="Unassembled WGS sequence"/>
</dbReference>
<accession>A0A7W8GI20</accession>
<dbReference type="EMBL" id="JACHFN010000018">
    <property type="protein sequence ID" value="MBB5235995.1"/>
    <property type="molecule type" value="Genomic_DNA"/>
</dbReference>
<organism evidence="1 2">
    <name type="scientific">Deinococcus budaensis</name>
    <dbReference type="NCBI Taxonomy" id="1665626"/>
    <lineage>
        <taxon>Bacteria</taxon>
        <taxon>Thermotogati</taxon>
        <taxon>Deinococcota</taxon>
        <taxon>Deinococci</taxon>
        <taxon>Deinococcales</taxon>
        <taxon>Deinococcaceae</taxon>
        <taxon>Deinococcus</taxon>
    </lineage>
</organism>
<dbReference type="AlphaFoldDB" id="A0A7W8GI20"/>
<evidence type="ECO:0000313" key="2">
    <source>
        <dbReference type="Proteomes" id="UP000525389"/>
    </source>
</evidence>
<name>A0A7W8GI20_9DEIO</name>
<dbReference type="RefSeq" id="WP_184031620.1">
    <property type="nucleotide sequence ID" value="NZ_JACHFN010000018.1"/>
</dbReference>
<comment type="caution">
    <text evidence="1">The sequence shown here is derived from an EMBL/GenBank/DDBJ whole genome shotgun (WGS) entry which is preliminary data.</text>
</comment>
<protein>
    <submittedName>
        <fullName evidence="1">Na+/H+-translocating membrane pyrophosphatase</fullName>
    </submittedName>
</protein>